<dbReference type="GO" id="GO:0005975">
    <property type="term" value="P:carbohydrate metabolic process"/>
    <property type="evidence" value="ECO:0007669"/>
    <property type="project" value="UniProtKB-ARBA"/>
</dbReference>
<dbReference type="Gene3D" id="2.60.40.1120">
    <property type="entry name" value="Carboxypeptidase-like, regulatory domain"/>
    <property type="match status" value="2"/>
</dbReference>
<dbReference type="GO" id="GO:0004180">
    <property type="term" value="F:carboxypeptidase activity"/>
    <property type="evidence" value="ECO:0007669"/>
    <property type="project" value="UniProtKB-KW"/>
</dbReference>
<dbReference type="EC" id="3.2.1.1" evidence="2"/>
<evidence type="ECO:0000313" key="6">
    <source>
        <dbReference type="EMBL" id="RKT55638.1"/>
    </source>
</evidence>
<evidence type="ECO:0000256" key="5">
    <source>
        <dbReference type="SAM" id="Phobius"/>
    </source>
</evidence>
<name>A0A495W758_9PSEU</name>
<dbReference type="Proteomes" id="UP000282084">
    <property type="component" value="Unassembled WGS sequence"/>
</dbReference>
<dbReference type="OrthoDB" id="7375466at2"/>
<keyword evidence="5" id="KW-0472">Membrane</keyword>
<reference evidence="6 7" key="1">
    <citation type="submission" date="2018-10" db="EMBL/GenBank/DDBJ databases">
        <title>Sequencing the genomes of 1000 actinobacteria strains.</title>
        <authorList>
            <person name="Klenk H.-P."/>
        </authorList>
    </citation>
    <scope>NUCLEOTIDE SEQUENCE [LARGE SCALE GENOMIC DNA]</scope>
    <source>
        <strain evidence="6 7">DSM 43800</strain>
    </source>
</reference>
<comment type="caution">
    <text evidence="6">The sequence shown here is derived from an EMBL/GenBank/DDBJ whole genome shotgun (WGS) entry which is preliminary data.</text>
</comment>
<evidence type="ECO:0000256" key="1">
    <source>
        <dbReference type="ARBA" id="ARBA00000548"/>
    </source>
</evidence>
<accession>A0A495W758</accession>
<dbReference type="Pfam" id="PF13620">
    <property type="entry name" value="CarboxypepD_reg"/>
    <property type="match status" value="3"/>
</dbReference>
<evidence type="ECO:0000256" key="3">
    <source>
        <dbReference type="ARBA" id="ARBA00022729"/>
    </source>
</evidence>
<feature type="transmembrane region" description="Helical" evidence="5">
    <location>
        <begin position="48"/>
        <end position="69"/>
    </location>
</feature>
<dbReference type="PANTHER" id="PTHR23303:SF14">
    <property type="entry name" value="BOS COMPLEX SUBUNIT NOMO1-RELATED"/>
    <property type="match status" value="1"/>
</dbReference>
<dbReference type="PANTHER" id="PTHR23303">
    <property type="entry name" value="CARBOXYPEPTIDASE REGULATORY REGION-CONTAINING"/>
    <property type="match status" value="1"/>
</dbReference>
<dbReference type="InterPro" id="IPR008969">
    <property type="entry name" value="CarboxyPept-like_regulatory"/>
</dbReference>
<dbReference type="GO" id="GO:0030246">
    <property type="term" value="F:carbohydrate binding"/>
    <property type="evidence" value="ECO:0007669"/>
    <property type="project" value="InterPro"/>
</dbReference>
<keyword evidence="5" id="KW-0812">Transmembrane</keyword>
<keyword evidence="6" id="KW-0645">Protease</keyword>
<dbReference type="InterPro" id="IPR013783">
    <property type="entry name" value="Ig-like_fold"/>
</dbReference>
<keyword evidence="6" id="KW-0121">Carboxypeptidase</keyword>
<dbReference type="SUPFAM" id="SSF49464">
    <property type="entry name" value="Carboxypeptidase regulatory domain-like"/>
    <property type="match status" value="1"/>
</dbReference>
<evidence type="ECO:0000313" key="7">
    <source>
        <dbReference type="Proteomes" id="UP000282084"/>
    </source>
</evidence>
<dbReference type="Gene3D" id="2.60.40.10">
    <property type="entry name" value="Immunoglobulins"/>
    <property type="match status" value="1"/>
</dbReference>
<proteinExistence type="predicted"/>
<organism evidence="6 7">
    <name type="scientific">Saccharothrix australiensis</name>
    <dbReference type="NCBI Taxonomy" id="2072"/>
    <lineage>
        <taxon>Bacteria</taxon>
        <taxon>Bacillati</taxon>
        <taxon>Actinomycetota</taxon>
        <taxon>Actinomycetes</taxon>
        <taxon>Pseudonocardiales</taxon>
        <taxon>Pseudonocardiaceae</taxon>
        <taxon>Saccharothrix</taxon>
    </lineage>
</organism>
<evidence type="ECO:0000256" key="4">
    <source>
        <dbReference type="ARBA" id="ARBA00030238"/>
    </source>
</evidence>
<dbReference type="EMBL" id="RBXO01000001">
    <property type="protein sequence ID" value="RKT55638.1"/>
    <property type="molecule type" value="Genomic_DNA"/>
</dbReference>
<gene>
    <name evidence="6" type="ORF">C8E97_4320</name>
</gene>
<sequence>MSLVMCLLDGRLVSSIREARTADGAGGSGTVPGRGRGMGIGVVARGRAGVVLFALVVGGLLGAAAMRAAPAPVGRPAPPATVRGRVVAPDGAPAAGVVLTLTDPAGVEVGSTATGEDGTCEFAVPRPGRYTLIAACPGRRPLARRLDTPEFTLVLPGGGAVGGFVRDEHDQAPIADAVVVLAAGSGRLLGARVTDPTGYYAFEDVPAGRYVVAVDHPGHHPLALDVAVAQGETAALDAELVDARCVRGAVLDRAGRPVGHAKVVLTDASGVTRTVVSGPTGEYRFDDLLRGDYLIGVRGGPTAPVRVEAADHERDLRL</sequence>
<keyword evidence="5" id="KW-1133">Transmembrane helix</keyword>
<dbReference type="InterPro" id="IPR051417">
    <property type="entry name" value="SDr/BOS_complex"/>
</dbReference>
<dbReference type="SUPFAM" id="SSF49452">
    <property type="entry name" value="Starch-binding domain-like"/>
    <property type="match status" value="1"/>
</dbReference>
<dbReference type="InterPro" id="IPR013784">
    <property type="entry name" value="Carb-bd-like_fold"/>
</dbReference>
<dbReference type="GO" id="GO:0004556">
    <property type="term" value="F:alpha-amylase activity"/>
    <property type="evidence" value="ECO:0007669"/>
    <property type="project" value="UniProtKB-EC"/>
</dbReference>
<dbReference type="SUPFAM" id="SSF49478">
    <property type="entry name" value="Cna protein B-type domain"/>
    <property type="match status" value="1"/>
</dbReference>
<comment type="catalytic activity">
    <reaction evidence="1">
        <text>Endohydrolysis of (1-&gt;4)-alpha-D-glucosidic linkages in polysaccharides containing three or more (1-&gt;4)-alpha-linked D-glucose units.</text>
        <dbReference type="EC" id="3.2.1.1"/>
    </reaction>
</comment>
<keyword evidence="7" id="KW-1185">Reference proteome</keyword>
<evidence type="ECO:0000256" key="2">
    <source>
        <dbReference type="ARBA" id="ARBA00012595"/>
    </source>
</evidence>
<keyword evidence="6" id="KW-0378">Hydrolase</keyword>
<dbReference type="AlphaFoldDB" id="A0A495W758"/>
<keyword evidence="3" id="KW-0732">Signal</keyword>
<protein>
    <recommendedName>
        <fullName evidence="2">alpha-amylase</fullName>
        <ecNumber evidence="2">3.2.1.1</ecNumber>
    </recommendedName>
    <alternativeName>
        <fullName evidence="4">1,4-alpha-D-glucan glucanohydrolase</fullName>
    </alternativeName>
</protein>